<dbReference type="SUPFAM" id="SSF53098">
    <property type="entry name" value="Ribonuclease H-like"/>
    <property type="match status" value="1"/>
</dbReference>
<comment type="caution">
    <text evidence="2">The sequence shown here is derived from an EMBL/GenBank/DDBJ whole genome shotgun (WGS) entry which is preliminary data.</text>
</comment>
<evidence type="ECO:0000313" key="2">
    <source>
        <dbReference type="EMBL" id="MEC3889830.1"/>
    </source>
</evidence>
<dbReference type="AlphaFoldDB" id="A0AAJ2X5M1"/>
<dbReference type="InterPro" id="IPR001584">
    <property type="entry name" value="Integrase_cat-core"/>
</dbReference>
<dbReference type="EMBL" id="JAJFNJ020000003">
    <property type="protein sequence ID" value="MEC3889830.1"/>
    <property type="molecule type" value="Genomic_DNA"/>
</dbReference>
<dbReference type="Pfam" id="PF09299">
    <property type="entry name" value="Mu-transpos_C"/>
    <property type="match status" value="1"/>
</dbReference>
<dbReference type="InterPro" id="IPR015378">
    <property type="entry name" value="Transposase-like_Mu_C"/>
</dbReference>
<evidence type="ECO:0000259" key="1">
    <source>
        <dbReference type="PROSITE" id="PS50994"/>
    </source>
</evidence>
<dbReference type="RefSeq" id="WP_161555979.1">
    <property type="nucleotide sequence ID" value="NZ_JAJFNJ020000003.1"/>
</dbReference>
<dbReference type="Proteomes" id="UP001297361">
    <property type="component" value="Unassembled WGS sequence"/>
</dbReference>
<name>A0AAJ2X5M1_XANCA</name>
<reference evidence="2" key="1">
    <citation type="submission" date="2021-10" db="EMBL/GenBank/DDBJ databases">
        <authorList>
            <person name="Hussein R."/>
            <person name="Harrison J."/>
            <person name="Studholme D.J."/>
            <person name="Vicente J."/>
            <person name="Grant M."/>
        </authorList>
    </citation>
    <scope>NUCLEOTIDE SEQUENCE</scope>
    <source>
        <strain evidence="2">NCPPB 2970</strain>
    </source>
</reference>
<sequence length="572" mass="65073">MAASNRVRIQVLGTIGESWVTVDDLQPYLKDVASRTIRPSADADPEQEKIASSWAAALERLSRNADLKMKKEIAQEFGVSVRTVDRRLARFRHNPTPEGQVDSLRGPAQGSRRLSLRIETIIDEAYEDVYLRRESPRVSDFHEAIKARCCKNGLTSPSRRAVEARLLSRDPMRALVRRRGCDLAEALQKPSTTGLKVSRPLEVVQIDHALVDVIVVSENTRQEIGRPWITLAIDVYSRAIVGWFLSLDVPNQTSVGLCLEHACFPKRDYLRDLGLSIDYTVYGKPEAFHWDNAWSFQAKGIQIQCQRRGISTIVRPVKKPHWGAYVERYIGTLMGKVHLLRGTTFSNTSQRKGYDSQKRAVMSMSELKKWIAIEITQRYFNDNHRGLEQRAPGAVWGAYFKGSNGSSNLPAVMADRKGFLIGFLPFALRKITREGVGLFDLDYWDPALTPLINHPDRFRVYYRQDNLSRIWLFHANEYLEIPLLDRSIPAFSHRELKQAKKELKEDPKAAYHRNEVANAVLAKRALEDEAATKSRVARKSRECRPESSPTGVRCVDYGKPATRLNPLLIRVK</sequence>
<proteinExistence type="predicted"/>
<dbReference type="InterPro" id="IPR036397">
    <property type="entry name" value="RNaseH_sf"/>
</dbReference>
<dbReference type="GO" id="GO:0015074">
    <property type="term" value="P:DNA integration"/>
    <property type="evidence" value="ECO:0007669"/>
    <property type="project" value="InterPro"/>
</dbReference>
<dbReference type="GO" id="GO:0003676">
    <property type="term" value="F:nucleic acid binding"/>
    <property type="evidence" value="ECO:0007669"/>
    <property type="project" value="InterPro"/>
</dbReference>
<reference evidence="2" key="2">
    <citation type="submission" date="2024-01" db="EMBL/GenBank/DDBJ databases">
        <title>Long-read genome sequencing of X. campestris pv. papavericola.</title>
        <authorList>
            <person name="Hussain R.M.F."/>
            <person name="Greer S."/>
            <person name="Harrison J."/>
            <person name="Grant M."/>
            <person name="Vicente J."/>
            <person name="Studholme D.J."/>
        </authorList>
    </citation>
    <scope>NUCLEOTIDE SEQUENCE</scope>
    <source>
        <strain evidence="2">NCPPB 2970</strain>
    </source>
</reference>
<dbReference type="Gene3D" id="3.30.420.10">
    <property type="entry name" value="Ribonuclease H-like superfamily/Ribonuclease H"/>
    <property type="match status" value="1"/>
</dbReference>
<dbReference type="PROSITE" id="PS50994">
    <property type="entry name" value="INTEGRASE"/>
    <property type="match status" value="1"/>
</dbReference>
<dbReference type="InterPro" id="IPR012337">
    <property type="entry name" value="RNaseH-like_sf"/>
</dbReference>
<evidence type="ECO:0000313" key="3">
    <source>
        <dbReference type="Proteomes" id="UP001297361"/>
    </source>
</evidence>
<feature type="domain" description="Integrase catalytic" evidence="1">
    <location>
        <begin position="196"/>
        <end position="400"/>
    </location>
</feature>
<protein>
    <submittedName>
        <fullName evidence="2">Mu transposase C-terminal domain-containing protein</fullName>
    </submittedName>
</protein>
<accession>A0AAJ2X5M1</accession>
<organism evidence="2 3">
    <name type="scientific">Xanthomonas campestris pv. papavericola</name>
    <dbReference type="NCBI Taxonomy" id="487881"/>
    <lineage>
        <taxon>Bacteria</taxon>
        <taxon>Pseudomonadati</taxon>
        <taxon>Pseudomonadota</taxon>
        <taxon>Gammaproteobacteria</taxon>
        <taxon>Lysobacterales</taxon>
        <taxon>Lysobacteraceae</taxon>
        <taxon>Xanthomonas</taxon>
    </lineage>
</organism>
<gene>
    <name evidence="2" type="ORF">LLE72_019250</name>
</gene>